<comment type="similarity">
    <text evidence="6">Belongs to the ABC-4 integral membrane protein family.</text>
</comment>
<feature type="domain" description="ABC3 transporter permease C-terminal" evidence="8">
    <location>
        <begin position="277"/>
        <end position="398"/>
    </location>
</feature>
<comment type="subcellular location">
    <subcellularLocation>
        <location evidence="1">Cell membrane</location>
        <topology evidence="1">Multi-pass membrane protein</topology>
    </subcellularLocation>
</comment>
<organism evidence="9 10">
    <name type="scientific">Nonomuraea zeae</name>
    <dbReference type="NCBI Taxonomy" id="1642303"/>
    <lineage>
        <taxon>Bacteria</taxon>
        <taxon>Bacillati</taxon>
        <taxon>Actinomycetota</taxon>
        <taxon>Actinomycetes</taxon>
        <taxon>Streptosporangiales</taxon>
        <taxon>Streptosporangiaceae</taxon>
        <taxon>Nonomuraea</taxon>
    </lineage>
</organism>
<dbReference type="PANTHER" id="PTHR30572:SF4">
    <property type="entry name" value="ABC TRANSPORTER PERMEASE YTRF"/>
    <property type="match status" value="1"/>
</dbReference>
<feature type="transmembrane region" description="Helical" evidence="7">
    <location>
        <begin position="362"/>
        <end position="382"/>
    </location>
</feature>
<dbReference type="PANTHER" id="PTHR30572">
    <property type="entry name" value="MEMBRANE COMPONENT OF TRANSPORTER-RELATED"/>
    <property type="match status" value="1"/>
</dbReference>
<evidence type="ECO:0000313" key="10">
    <source>
        <dbReference type="Proteomes" id="UP000306628"/>
    </source>
</evidence>
<keyword evidence="2" id="KW-1003">Cell membrane</keyword>
<feature type="transmembrane region" description="Helical" evidence="7">
    <location>
        <begin position="417"/>
        <end position="438"/>
    </location>
</feature>
<evidence type="ECO:0000259" key="8">
    <source>
        <dbReference type="Pfam" id="PF02687"/>
    </source>
</evidence>
<feature type="transmembrane region" description="Helical" evidence="7">
    <location>
        <begin position="318"/>
        <end position="342"/>
    </location>
</feature>
<feature type="transmembrane region" description="Helical" evidence="7">
    <location>
        <begin position="779"/>
        <end position="802"/>
    </location>
</feature>
<gene>
    <name evidence="9" type="ORF">ETD85_48095</name>
</gene>
<feature type="transmembrane region" description="Helical" evidence="7">
    <location>
        <begin position="727"/>
        <end position="751"/>
    </location>
</feature>
<dbReference type="Pfam" id="PF02687">
    <property type="entry name" value="FtsX"/>
    <property type="match status" value="2"/>
</dbReference>
<dbReference type="InterPro" id="IPR050250">
    <property type="entry name" value="Macrolide_Exporter_MacB"/>
</dbReference>
<evidence type="ECO:0000313" key="9">
    <source>
        <dbReference type="EMBL" id="TMR23286.1"/>
    </source>
</evidence>
<protein>
    <submittedName>
        <fullName evidence="9">ABC transporter permease</fullName>
    </submittedName>
</protein>
<dbReference type="OrthoDB" id="3223244at2"/>
<comment type="caution">
    <text evidence="9">The sequence shown here is derived from an EMBL/GenBank/DDBJ whole genome shotgun (WGS) entry which is preliminary data.</text>
</comment>
<dbReference type="InterPro" id="IPR003838">
    <property type="entry name" value="ABC3_permease_C"/>
</dbReference>
<evidence type="ECO:0000256" key="1">
    <source>
        <dbReference type="ARBA" id="ARBA00004651"/>
    </source>
</evidence>
<evidence type="ECO:0000256" key="2">
    <source>
        <dbReference type="ARBA" id="ARBA00022475"/>
    </source>
</evidence>
<evidence type="ECO:0000256" key="6">
    <source>
        <dbReference type="ARBA" id="ARBA00038076"/>
    </source>
</evidence>
<dbReference type="RefSeq" id="WP_138696556.1">
    <property type="nucleotide sequence ID" value="NZ_JBHSAZ010000089.1"/>
</dbReference>
<evidence type="ECO:0000256" key="4">
    <source>
        <dbReference type="ARBA" id="ARBA00022989"/>
    </source>
</evidence>
<keyword evidence="5 7" id="KW-0472">Membrane</keyword>
<feature type="transmembrane region" description="Helical" evidence="7">
    <location>
        <begin position="25"/>
        <end position="46"/>
    </location>
</feature>
<name>A0A5S4FRC0_9ACTN</name>
<dbReference type="Proteomes" id="UP000306628">
    <property type="component" value="Unassembled WGS sequence"/>
</dbReference>
<dbReference type="GO" id="GO:0005886">
    <property type="term" value="C:plasma membrane"/>
    <property type="evidence" value="ECO:0007669"/>
    <property type="project" value="UniProtKB-SubCell"/>
</dbReference>
<reference evidence="9 10" key="1">
    <citation type="submission" date="2019-05" db="EMBL/GenBank/DDBJ databases">
        <title>Draft genome sequence of Nonomuraea zeae DSM 100528.</title>
        <authorList>
            <person name="Saricaoglu S."/>
            <person name="Isik K."/>
        </authorList>
    </citation>
    <scope>NUCLEOTIDE SEQUENCE [LARGE SCALE GENOMIC DNA]</scope>
    <source>
        <strain evidence="9 10">DSM 100528</strain>
    </source>
</reference>
<feature type="transmembrane region" description="Helical" evidence="7">
    <location>
        <begin position="814"/>
        <end position="833"/>
    </location>
</feature>
<sequence length="850" mass="87012">MTRRALSRRALSLAWSTIKGRKGGFVAAFIAVMFGSAVLTASGILLETGLSSGVPAERYRAAAVVVGASQFFPVEEDIDPRYAERVRLPAARAEEVRRVRGVRAAVGDVSFPASLVLGGGRVLGGPGGVPLLGHGWPAAALRPFALSAGRPPQAADEVVLESRLAREAGVQVGGTVTLTVGTTPAVFRVSGLADGGDLTRQAALFVTDERARQLSGQPDHVDAIGVLAGPETDPAELAGAIERAVRGVVTYTGDQRGDAEILDVGRTRSFVIELALSFGATMVMVVVIVVAGTLALSVQQRRRELALLRAIGATPKQVLAMIGAEATLVSVAGAVLGAIPGVGLGFVFHRTFAAVGAMPADFELVVGPVPVLAAMVLCVAGARTGGWIAARRAAKVSPVEALGEAAVEPRKLGWVRLTIGSLLIPAALAAAIVLPIALPGEAAVDGASSSALLLVIAVALLGPRLLGGAVTLLGPRLNRATHVSGFLAVANARARSRRLSSATTPLIMGVTMAAAQIFSATTLGAAAQNQAADGVLADYVVTPKAAGLSPGLAGELARVGGVSAVTPVVRTQTIITYTSDDSKQYKIFPAQGVEPAGLKATMDLGVLEGDLGALRGESVALSRLAAGTVGAKAGQSVDLRLGDGTAVRARVVAIYEKGLGFGDVTLPHDLAIRHTTDRLDSWMLVKAAGGEPALRQALARHPTAQLADRESFTAAQSGDSADSAVSLLLNAVLLGYIAIAVVNTLVMATVARVREFAMLRLIGAGRDQVRSMVRGEARIITVSAVLIGTLAALPALVGISIAVSRWPVPSIPPLAYAGIVAAAVLVAWPSIMISARVAMRQRPVEVIGGE</sequence>
<feature type="transmembrane region" description="Helical" evidence="7">
    <location>
        <begin position="450"/>
        <end position="473"/>
    </location>
</feature>
<dbReference type="AlphaFoldDB" id="A0A5S4FRC0"/>
<keyword evidence="3 7" id="KW-0812">Transmembrane</keyword>
<evidence type="ECO:0000256" key="5">
    <source>
        <dbReference type="ARBA" id="ARBA00023136"/>
    </source>
</evidence>
<keyword evidence="10" id="KW-1185">Reference proteome</keyword>
<proteinExistence type="inferred from homology"/>
<feature type="transmembrane region" description="Helical" evidence="7">
    <location>
        <begin position="274"/>
        <end position="298"/>
    </location>
</feature>
<feature type="domain" description="ABC3 transporter permease C-terminal" evidence="8">
    <location>
        <begin position="731"/>
        <end position="841"/>
    </location>
</feature>
<evidence type="ECO:0000256" key="7">
    <source>
        <dbReference type="SAM" id="Phobius"/>
    </source>
</evidence>
<keyword evidence="4 7" id="KW-1133">Transmembrane helix</keyword>
<accession>A0A5S4FRC0</accession>
<dbReference type="GO" id="GO:0022857">
    <property type="term" value="F:transmembrane transporter activity"/>
    <property type="evidence" value="ECO:0007669"/>
    <property type="project" value="TreeGrafter"/>
</dbReference>
<evidence type="ECO:0000256" key="3">
    <source>
        <dbReference type="ARBA" id="ARBA00022692"/>
    </source>
</evidence>
<feature type="transmembrane region" description="Helical" evidence="7">
    <location>
        <begin position="505"/>
        <end position="527"/>
    </location>
</feature>
<dbReference type="EMBL" id="VCKX01000258">
    <property type="protein sequence ID" value="TMR23286.1"/>
    <property type="molecule type" value="Genomic_DNA"/>
</dbReference>